<dbReference type="InterPro" id="IPR021163">
    <property type="entry name" value="Ferredox_Rdtase_adrenod"/>
</dbReference>
<keyword evidence="4 6" id="KW-0521">NADP</keyword>
<evidence type="ECO:0000256" key="8">
    <source>
        <dbReference type="PIRSR" id="PIRSR000362-2"/>
    </source>
</evidence>
<feature type="binding site" evidence="7">
    <location>
        <position position="111"/>
    </location>
    <ligand>
        <name>FAD</name>
        <dbReference type="ChEBI" id="CHEBI:57692"/>
    </ligand>
</feature>
<comment type="subcellular location">
    <subcellularLocation>
        <location evidence="6">Mitochondrion</location>
    </subcellularLocation>
</comment>
<dbReference type="SUPFAM" id="SSF51971">
    <property type="entry name" value="Nucleotide-binding domain"/>
    <property type="match status" value="1"/>
</dbReference>
<feature type="binding site" evidence="8">
    <location>
        <begin position="149"/>
        <end position="152"/>
    </location>
    <ligand>
        <name>NADP(+)</name>
        <dbReference type="ChEBI" id="CHEBI:58349"/>
    </ligand>
</feature>
<keyword evidence="3 6" id="KW-0274">FAD</keyword>
<keyword evidence="2 6" id="KW-0285">Flavoprotein</keyword>
<keyword evidence="5 6" id="KW-0560">Oxidoreductase</keyword>
<evidence type="ECO:0000256" key="3">
    <source>
        <dbReference type="ARBA" id="ARBA00022827"/>
    </source>
</evidence>
<sequence>MQNKFRDGLWRSWKVFYRSVCTRVATPKFRVCVVGSGPAAMYSVECLLRFQATNAVVTNRLGIDVLERLPTPFGLLRYGVAPDHPEVRNVEGKFQELLSHPQVRFFGNIEVGRDISVSELRNLNSRRDYTVWCLFCKRFCCLNVVVIGQGNVALDVARIIGKQAENLKKTDISSVALDCLARSSVQNIYIVGRRGPVQASWTAKELRECLYSVKGLQPCFEKEELVISDVDREELSSSRSTRRCFDLITKCFAEQSGSQEQQFARKLHLRFLWTPIAFQGYNDNTKVDNRHENRLCFTLFRRNRLTGSSGRQKPVLLEESAGNVYWNQSCELAFRSIGYKGKPFELVPFDERAGVVPNKCGRVLSRVEQTSEEEELFEKGLYVVGWLKRGPTGIVGSNKWDAEETVNVVAEDILSLAKTDTHNFSVREDLQDVLRTRNIAFVNFEGWKRIDEEERRRGQRKGIEREKMLTWEELLDFGVVGSVYKSQGDESELVTKK</sequence>
<feature type="binding site" evidence="7">
    <location>
        <position position="75"/>
    </location>
    <ligand>
        <name>FAD</name>
        <dbReference type="ChEBI" id="CHEBI:57692"/>
    </ligand>
</feature>
<dbReference type="PIRSF" id="PIRSF000362">
    <property type="entry name" value="FNR"/>
    <property type="match status" value="1"/>
</dbReference>
<evidence type="ECO:0000256" key="4">
    <source>
        <dbReference type="ARBA" id="ARBA00022857"/>
    </source>
</evidence>
<comment type="cofactor">
    <cofactor evidence="1 6 7">
        <name>FAD</name>
        <dbReference type="ChEBI" id="CHEBI:57692"/>
    </cofactor>
</comment>
<evidence type="ECO:0000313" key="10">
    <source>
        <dbReference type="Proteomes" id="UP001300502"/>
    </source>
</evidence>
<gene>
    <name evidence="9" type="ORF">GAYE_SCF02G2066</name>
</gene>
<feature type="binding site" evidence="7">
    <location>
        <position position="39"/>
    </location>
    <ligand>
        <name>FAD</name>
        <dbReference type="ChEBI" id="CHEBI:57692"/>
    </ligand>
</feature>
<evidence type="ECO:0000313" key="9">
    <source>
        <dbReference type="EMBL" id="KAK4524167.1"/>
    </source>
</evidence>
<name>A0AAV9I9W1_9RHOD</name>
<evidence type="ECO:0000256" key="2">
    <source>
        <dbReference type="ARBA" id="ARBA00022630"/>
    </source>
</evidence>
<dbReference type="PANTHER" id="PTHR48467:SF1">
    <property type="entry name" value="GLUTAMATE SYNTHASE 1 [NADH], CHLOROPLASTIC-LIKE"/>
    <property type="match status" value="1"/>
</dbReference>
<evidence type="ECO:0000256" key="1">
    <source>
        <dbReference type="ARBA" id="ARBA00001974"/>
    </source>
</evidence>
<protein>
    <recommendedName>
        <fullName evidence="6">NADPH:adrenodoxin oxidoreductase, mitochondrial</fullName>
        <ecNumber evidence="6">1.18.1.6</ecNumber>
    </recommendedName>
</protein>
<comment type="catalytic activity">
    <reaction evidence="6">
        <text>2 reduced [adrenodoxin] + NADP(+) + H(+) = 2 oxidized [adrenodoxin] + NADPH</text>
        <dbReference type="Rhea" id="RHEA:42312"/>
        <dbReference type="Rhea" id="RHEA-COMP:9998"/>
        <dbReference type="Rhea" id="RHEA-COMP:9999"/>
        <dbReference type="ChEBI" id="CHEBI:15378"/>
        <dbReference type="ChEBI" id="CHEBI:33737"/>
        <dbReference type="ChEBI" id="CHEBI:33738"/>
        <dbReference type="ChEBI" id="CHEBI:57783"/>
        <dbReference type="ChEBI" id="CHEBI:58349"/>
        <dbReference type="EC" id="1.18.1.6"/>
    </reaction>
</comment>
<feature type="binding site" evidence="7">
    <location>
        <position position="386"/>
    </location>
    <ligand>
        <name>FAD</name>
        <dbReference type="ChEBI" id="CHEBI:57692"/>
    </ligand>
</feature>
<comment type="caution">
    <text evidence="9">The sequence shown here is derived from an EMBL/GenBank/DDBJ whole genome shotgun (WGS) entry which is preliminary data.</text>
</comment>
<evidence type="ECO:0000256" key="6">
    <source>
        <dbReference type="PIRNR" id="PIRNR000362"/>
    </source>
</evidence>
<dbReference type="GO" id="GO:0016491">
    <property type="term" value="F:oxidoreductase activity"/>
    <property type="evidence" value="ECO:0007669"/>
    <property type="project" value="UniProtKB-KW"/>
</dbReference>
<dbReference type="Gene3D" id="3.40.50.720">
    <property type="entry name" value="NAD(P)-binding Rossmann-like Domain"/>
    <property type="match status" value="2"/>
</dbReference>
<dbReference type="GO" id="GO:0005739">
    <property type="term" value="C:mitochondrion"/>
    <property type="evidence" value="ECO:0007669"/>
    <property type="project" value="UniProtKB-SubCell"/>
</dbReference>
<reference evidence="9 10" key="1">
    <citation type="submission" date="2022-07" db="EMBL/GenBank/DDBJ databases">
        <title>Genome-wide signatures of adaptation to extreme environments.</title>
        <authorList>
            <person name="Cho C.H."/>
            <person name="Yoon H.S."/>
        </authorList>
    </citation>
    <scope>NUCLEOTIDE SEQUENCE [LARGE SCALE GENOMIC DNA]</scope>
    <source>
        <strain evidence="9 10">108.79 E11</strain>
    </source>
</reference>
<accession>A0AAV9I9W1</accession>
<organism evidence="9 10">
    <name type="scientific">Galdieria yellowstonensis</name>
    <dbReference type="NCBI Taxonomy" id="3028027"/>
    <lineage>
        <taxon>Eukaryota</taxon>
        <taxon>Rhodophyta</taxon>
        <taxon>Bangiophyceae</taxon>
        <taxon>Galdieriales</taxon>
        <taxon>Galdieriaceae</taxon>
        <taxon>Galdieria</taxon>
    </lineage>
</organism>
<evidence type="ECO:0000256" key="5">
    <source>
        <dbReference type="ARBA" id="ARBA00023002"/>
    </source>
</evidence>
<dbReference type="PANTHER" id="PTHR48467">
    <property type="entry name" value="GLUTAMATE SYNTHASE 1 [NADH], CHLOROPLASTIC-LIKE"/>
    <property type="match status" value="1"/>
</dbReference>
<keyword evidence="6" id="KW-0496">Mitochondrion</keyword>
<dbReference type="InterPro" id="IPR055275">
    <property type="entry name" value="Ferredox_Rdtase"/>
</dbReference>
<proteinExistence type="inferred from homology"/>
<feature type="binding site" evidence="8">
    <location>
        <position position="393"/>
    </location>
    <ligand>
        <name>NADP(+)</name>
        <dbReference type="ChEBI" id="CHEBI:58349"/>
    </ligand>
</feature>
<dbReference type="EC" id="1.18.1.6" evidence="6"/>
<comment type="similarity">
    <text evidence="6">Belongs to the ferredoxin--NADP reductase type 1 family.</text>
</comment>
<feature type="binding site" evidence="7">
    <location>
        <position position="67"/>
    </location>
    <ligand>
        <name>FAD</name>
        <dbReference type="ChEBI" id="CHEBI:57692"/>
    </ligand>
</feature>
<dbReference type="PRINTS" id="PR00419">
    <property type="entry name" value="ADXRDTASE"/>
</dbReference>
<evidence type="ECO:0000256" key="7">
    <source>
        <dbReference type="PIRSR" id="PIRSR000362-1"/>
    </source>
</evidence>
<dbReference type="EMBL" id="JANCYU010000022">
    <property type="protein sequence ID" value="KAK4524167.1"/>
    <property type="molecule type" value="Genomic_DNA"/>
</dbReference>
<dbReference type="Proteomes" id="UP001300502">
    <property type="component" value="Unassembled WGS sequence"/>
</dbReference>
<keyword evidence="10" id="KW-1185">Reference proteome</keyword>
<feature type="binding site" evidence="8">
    <location>
        <position position="205"/>
    </location>
    <ligand>
        <name>NADP(+)</name>
        <dbReference type="ChEBI" id="CHEBI:58349"/>
    </ligand>
</feature>
<feature type="binding site" evidence="8">
    <location>
        <begin position="193"/>
        <end position="194"/>
    </location>
    <ligand>
        <name>NADP(+)</name>
        <dbReference type="ChEBI" id="CHEBI:58349"/>
    </ligand>
</feature>
<dbReference type="AlphaFoldDB" id="A0AAV9I9W1"/>